<dbReference type="EMBL" id="JACXAE010000092">
    <property type="protein sequence ID" value="MBD2776296.1"/>
    <property type="molecule type" value="Genomic_DNA"/>
</dbReference>
<comment type="caution">
    <text evidence="3">The sequence shown here is derived from an EMBL/GenBank/DDBJ whole genome shotgun (WGS) entry which is preliminary data.</text>
</comment>
<feature type="transmembrane region" description="Helical" evidence="2">
    <location>
        <begin position="96"/>
        <end position="115"/>
    </location>
</feature>
<keyword evidence="4" id="KW-1185">Reference proteome</keyword>
<evidence type="ECO:0000313" key="4">
    <source>
        <dbReference type="Proteomes" id="UP000629098"/>
    </source>
</evidence>
<name>A0A8J7C9S4_9CYAN</name>
<accession>A0A8J7C9S4</accession>
<gene>
    <name evidence="3" type="ORF">ICL16_30630</name>
</gene>
<dbReference type="Proteomes" id="UP000629098">
    <property type="component" value="Unassembled WGS sequence"/>
</dbReference>
<evidence type="ECO:0000313" key="3">
    <source>
        <dbReference type="EMBL" id="MBD2776296.1"/>
    </source>
</evidence>
<reference evidence="3" key="1">
    <citation type="submission" date="2020-09" db="EMBL/GenBank/DDBJ databases">
        <title>Iningainema tapete sp. nov. (Scytonemataceae, Cyanobacteria) from greenhouses in central Florida (USA) produces two types of nodularin with biosynthetic potential for microcystin-LR and anabaenopeptins.</title>
        <authorList>
            <person name="Berthold D.E."/>
            <person name="Lefler F.W."/>
            <person name="Huang I.-S."/>
            <person name="Abdulla H."/>
            <person name="Zimba P.V."/>
            <person name="Laughinghouse H.D. IV."/>
        </authorList>
    </citation>
    <scope>NUCLEOTIDE SEQUENCE</scope>
    <source>
        <strain evidence="3">BLCCT55</strain>
    </source>
</reference>
<keyword evidence="2" id="KW-1133">Transmembrane helix</keyword>
<evidence type="ECO:0000256" key="2">
    <source>
        <dbReference type="SAM" id="Phobius"/>
    </source>
</evidence>
<keyword evidence="2" id="KW-0472">Membrane</keyword>
<feature type="compositionally biased region" description="Basic and acidic residues" evidence="1">
    <location>
        <begin position="11"/>
        <end position="29"/>
    </location>
</feature>
<feature type="transmembrane region" description="Helical" evidence="2">
    <location>
        <begin position="127"/>
        <end position="145"/>
    </location>
</feature>
<sequence>MSSNQSESNESLEKKKEEQDKPGKLKQLPDELEDLPPELKRVVEAAFSIQRISSTPLLSPIQDKINESHISKILEIVEKDDERTFADAQASRKYTLINTIIILLVFVFLTVFLVNKDVEIYRELLKLSIAFAGGLGSGFGLKGYLDRKNK</sequence>
<dbReference type="RefSeq" id="WP_190835371.1">
    <property type="nucleotide sequence ID" value="NZ_CAWPPI010000092.1"/>
</dbReference>
<dbReference type="AlphaFoldDB" id="A0A8J7C9S4"/>
<protein>
    <submittedName>
        <fullName evidence="3">Uncharacterized protein</fullName>
    </submittedName>
</protein>
<organism evidence="3 4">
    <name type="scientific">Iningainema tapete BLCC-T55</name>
    <dbReference type="NCBI Taxonomy" id="2748662"/>
    <lineage>
        <taxon>Bacteria</taxon>
        <taxon>Bacillati</taxon>
        <taxon>Cyanobacteriota</taxon>
        <taxon>Cyanophyceae</taxon>
        <taxon>Nostocales</taxon>
        <taxon>Scytonemataceae</taxon>
        <taxon>Iningainema tapete</taxon>
    </lineage>
</organism>
<proteinExistence type="predicted"/>
<evidence type="ECO:0000256" key="1">
    <source>
        <dbReference type="SAM" id="MobiDB-lite"/>
    </source>
</evidence>
<feature type="region of interest" description="Disordered" evidence="1">
    <location>
        <begin position="1"/>
        <end position="33"/>
    </location>
</feature>
<keyword evidence="2" id="KW-0812">Transmembrane</keyword>